<dbReference type="AlphaFoldDB" id="A0A370QHS2"/>
<feature type="transmembrane region" description="Helical" evidence="9">
    <location>
        <begin position="154"/>
        <end position="175"/>
    </location>
</feature>
<dbReference type="GO" id="GO:0005524">
    <property type="term" value="F:ATP binding"/>
    <property type="evidence" value="ECO:0007669"/>
    <property type="project" value="UniProtKB-KW"/>
</dbReference>
<name>A0A370QHS2_9GAMM</name>
<dbReference type="Gene3D" id="3.40.50.300">
    <property type="entry name" value="P-loop containing nucleotide triphosphate hydrolases"/>
    <property type="match status" value="1"/>
</dbReference>
<evidence type="ECO:0000256" key="3">
    <source>
        <dbReference type="ARBA" id="ARBA00022475"/>
    </source>
</evidence>
<evidence type="ECO:0000256" key="8">
    <source>
        <dbReference type="ARBA" id="ARBA00023136"/>
    </source>
</evidence>
<keyword evidence="8 9" id="KW-0472">Membrane</keyword>
<feature type="transmembrane region" description="Helical" evidence="9">
    <location>
        <begin position="75"/>
        <end position="104"/>
    </location>
</feature>
<dbReference type="InterPro" id="IPR017871">
    <property type="entry name" value="ABC_transporter-like_CS"/>
</dbReference>
<evidence type="ECO:0000259" key="11">
    <source>
        <dbReference type="PROSITE" id="PS50929"/>
    </source>
</evidence>
<keyword evidence="5" id="KW-0547">Nucleotide-binding</keyword>
<dbReference type="SUPFAM" id="SSF52540">
    <property type="entry name" value="P-loop containing nucleoside triphosphate hydrolases"/>
    <property type="match status" value="1"/>
</dbReference>
<feature type="transmembrane region" description="Helical" evidence="9">
    <location>
        <begin position="181"/>
        <end position="201"/>
    </location>
</feature>
<keyword evidence="3" id="KW-1003">Cell membrane</keyword>
<comment type="caution">
    <text evidence="12">The sequence shown here is derived from an EMBL/GenBank/DDBJ whole genome shotgun (WGS) entry which is preliminary data.</text>
</comment>
<dbReference type="CDD" id="cd18564">
    <property type="entry name" value="ABC_6TM_exporter_like"/>
    <property type="match status" value="1"/>
</dbReference>
<dbReference type="GO" id="GO:0005886">
    <property type="term" value="C:plasma membrane"/>
    <property type="evidence" value="ECO:0007669"/>
    <property type="project" value="UniProtKB-SubCell"/>
</dbReference>
<dbReference type="GO" id="GO:0034040">
    <property type="term" value="F:ATPase-coupled lipid transmembrane transporter activity"/>
    <property type="evidence" value="ECO:0007669"/>
    <property type="project" value="TreeGrafter"/>
</dbReference>
<keyword evidence="7 9" id="KW-1133">Transmembrane helix</keyword>
<dbReference type="PROSITE" id="PS50893">
    <property type="entry name" value="ABC_TRANSPORTER_2"/>
    <property type="match status" value="1"/>
</dbReference>
<evidence type="ECO:0000256" key="7">
    <source>
        <dbReference type="ARBA" id="ARBA00022989"/>
    </source>
</evidence>
<dbReference type="SMART" id="SM00382">
    <property type="entry name" value="AAA"/>
    <property type="match status" value="1"/>
</dbReference>
<dbReference type="PANTHER" id="PTHR24221:SF468">
    <property type="entry name" value="ABC TRANSPORTER"/>
    <property type="match status" value="1"/>
</dbReference>
<dbReference type="InterPro" id="IPR039421">
    <property type="entry name" value="Type_1_exporter"/>
</dbReference>
<feature type="transmembrane region" description="Helical" evidence="9">
    <location>
        <begin position="267"/>
        <end position="283"/>
    </location>
</feature>
<sequence>MKPESQTMLLHTFLPYISKQRRLIITSFVVLLTASGLRLLEPWPLAFAIDIVMGDVKHNTLLNGFNTESLTQEDLLWLCAGGIIAVAALRAVAGYVSTIGMALAGSRVMSEIRRNLFVHLLRLPLAFHHRSRTGDLTMRLINDIGMMREVTVTAFMPMLSNIVIFAGMFGIMLYLDWKLTLLTLLPMPVLALTTLHSSRKIRDVSRTQRKREGNLAAKSSEFMTGIATIQAMSLEKAATEAFNGNDAQSLKQNVQSKRLAAGMERRVDLLIAATTAMVVFLGAKSVLSGLMSAGELLIFISYLKNAFRPVREFAKYSGRLSKATTAGERIAELLHTPVATSEQTGGKTLAESAQDIRFEAVSFGYRTDDGAASPPALQNISFLLPAGRSLAITGPSGAGKSTLSQLLLRLYEPCSGRIVIGGHDLREYDTSSLRKRIGYLPQESLLFGVSIRENIALGADGDVTEEAIIAAARLANAHDFITDLPNGYDTVVSERGMSLSGGQRQRIAIARTAIRRNAFLLLDEPGVGLDSKNEREVTDALMQLMRGKTSLIITHNLDFAARADHILLLDGGHIAEQGDHHSLLKQQGRYFELWNMQHG</sequence>
<keyword evidence="2" id="KW-0813">Transport</keyword>
<dbReference type="SUPFAM" id="SSF90123">
    <property type="entry name" value="ABC transporter transmembrane region"/>
    <property type="match status" value="1"/>
</dbReference>
<evidence type="ECO:0000313" key="12">
    <source>
        <dbReference type="EMBL" id="RDK87898.1"/>
    </source>
</evidence>
<dbReference type="Pfam" id="PF00005">
    <property type="entry name" value="ABC_tran"/>
    <property type="match status" value="1"/>
</dbReference>
<evidence type="ECO:0000256" key="6">
    <source>
        <dbReference type="ARBA" id="ARBA00022840"/>
    </source>
</evidence>
<evidence type="ECO:0000256" key="5">
    <source>
        <dbReference type="ARBA" id="ARBA00022741"/>
    </source>
</evidence>
<gene>
    <name evidence="12" type="ORF">C8D90_108173</name>
</gene>
<dbReference type="InterPro" id="IPR011527">
    <property type="entry name" value="ABC1_TM_dom"/>
</dbReference>
<evidence type="ECO:0000256" key="4">
    <source>
        <dbReference type="ARBA" id="ARBA00022692"/>
    </source>
</evidence>
<protein>
    <submittedName>
        <fullName evidence="12">ATP-binding cassette subfamily B protein</fullName>
    </submittedName>
</protein>
<proteinExistence type="predicted"/>
<dbReference type="PROSITE" id="PS50929">
    <property type="entry name" value="ABC_TM1F"/>
    <property type="match status" value="1"/>
</dbReference>
<dbReference type="Pfam" id="PF00664">
    <property type="entry name" value="ABC_membrane"/>
    <property type="match status" value="1"/>
</dbReference>
<feature type="domain" description="ABC transmembrane type-1" evidence="11">
    <location>
        <begin position="25"/>
        <end position="322"/>
    </location>
</feature>
<dbReference type="InterPro" id="IPR027417">
    <property type="entry name" value="P-loop_NTPase"/>
</dbReference>
<dbReference type="EMBL" id="QRAP01000008">
    <property type="protein sequence ID" value="RDK87898.1"/>
    <property type="molecule type" value="Genomic_DNA"/>
</dbReference>
<dbReference type="RefSeq" id="WP_115459657.1">
    <property type="nucleotide sequence ID" value="NZ_QRAP01000008.1"/>
</dbReference>
<dbReference type="PROSITE" id="PS00211">
    <property type="entry name" value="ABC_TRANSPORTER_1"/>
    <property type="match status" value="1"/>
</dbReference>
<dbReference type="PANTHER" id="PTHR24221">
    <property type="entry name" value="ATP-BINDING CASSETTE SUB-FAMILY B"/>
    <property type="match status" value="1"/>
</dbReference>
<keyword evidence="4 9" id="KW-0812">Transmembrane</keyword>
<feature type="transmembrane region" description="Helical" evidence="9">
    <location>
        <begin position="21"/>
        <end position="40"/>
    </location>
</feature>
<evidence type="ECO:0000256" key="2">
    <source>
        <dbReference type="ARBA" id="ARBA00022448"/>
    </source>
</evidence>
<dbReference type="Gene3D" id="1.20.1560.10">
    <property type="entry name" value="ABC transporter type 1, transmembrane domain"/>
    <property type="match status" value="1"/>
</dbReference>
<comment type="subcellular location">
    <subcellularLocation>
        <location evidence="1">Cell membrane</location>
        <topology evidence="1">Multi-pass membrane protein</topology>
    </subcellularLocation>
</comment>
<dbReference type="OrthoDB" id="9806127at2"/>
<keyword evidence="13" id="KW-1185">Reference proteome</keyword>
<evidence type="ECO:0000313" key="13">
    <source>
        <dbReference type="Proteomes" id="UP000254848"/>
    </source>
</evidence>
<reference evidence="12 13" key="1">
    <citation type="submission" date="2018-07" db="EMBL/GenBank/DDBJ databases">
        <title>Genomic Encyclopedia of Type Strains, Phase IV (KMG-IV): sequencing the most valuable type-strain genomes for metagenomic binning, comparative biology and taxonomic classification.</title>
        <authorList>
            <person name="Goeker M."/>
        </authorList>
    </citation>
    <scope>NUCLEOTIDE SEQUENCE [LARGE SCALE GENOMIC DNA]</scope>
    <source>
        <strain evidence="12 13">DSM 103736</strain>
    </source>
</reference>
<feature type="domain" description="ABC transporter" evidence="10">
    <location>
        <begin position="356"/>
        <end position="596"/>
    </location>
</feature>
<dbReference type="GO" id="GO:0016887">
    <property type="term" value="F:ATP hydrolysis activity"/>
    <property type="evidence" value="ECO:0007669"/>
    <property type="project" value="InterPro"/>
</dbReference>
<accession>A0A370QHS2</accession>
<dbReference type="InterPro" id="IPR003593">
    <property type="entry name" value="AAA+_ATPase"/>
</dbReference>
<dbReference type="GO" id="GO:0140359">
    <property type="term" value="F:ABC-type transporter activity"/>
    <property type="evidence" value="ECO:0007669"/>
    <property type="project" value="InterPro"/>
</dbReference>
<evidence type="ECO:0000256" key="1">
    <source>
        <dbReference type="ARBA" id="ARBA00004651"/>
    </source>
</evidence>
<dbReference type="InterPro" id="IPR036640">
    <property type="entry name" value="ABC1_TM_sf"/>
</dbReference>
<evidence type="ECO:0000259" key="10">
    <source>
        <dbReference type="PROSITE" id="PS50893"/>
    </source>
</evidence>
<dbReference type="FunFam" id="3.40.50.300:FF:000221">
    <property type="entry name" value="Multidrug ABC transporter ATP-binding protein"/>
    <property type="match status" value="1"/>
</dbReference>
<dbReference type="Proteomes" id="UP000254848">
    <property type="component" value="Unassembled WGS sequence"/>
</dbReference>
<keyword evidence="6 12" id="KW-0067">ATP-binding</keyword>
<organism evidence="12 13">
    <name type="scientific">Enterobacillus tribolii</name>
    <dbReference type="NCBI Taxonomy" id="1487935"/>
    <lineage>
        <taxon>Bacteria</taxon>
        <taxon>Pseudomonadati</taxon>
        <taxon>Pseudomonadota</taxon>
        <taxon>Gammaproteobacteria</taxon>
        <taxon>Enterobacterales</taxon>
        <taxon>Hafniaceae</taxon>
        <taxon>Enterobacillus</taxon>
    </lineage>
</organism>
<dbReference type="InterPro" id="IPR003439">
    <property type="entry name" value="ABC_transporter-like_ATP-bd"/>
</dbReference>
<evidence type="ECO:0000256" key="9">
    <source>
        <dbReference type="SAM" id="Phobius"/>
    </source>
</evidence>